<dbReference type="Proteomes" id="UP000232722">
    <property type="component" value="Unassembled WGS sequence"/>
</dbReference>
<comment type="caution">
    <text evidence="1">The sequence shown here is derived from an EMBL/GenBank/DDBJ whole genome shotgun (WGS) entry which is preliminary data.</text>
</comment>
<sequence length="51" mass="5930">MNFENENSKTISQLHKKLIQEITPQLEIHILSIGYDDTITEFQAQQSIIDI</sequence>
<evidence type="ECO:0000313" key="1">
    <source>
        <dbReference type="EMBL" id="PKB93189.1"/>
    </source>
</evidence>
<reference evidence="1 2" key="2">
    <citation type="submission" date="2017-09" db="EMBL/GenBank/DDBJ databases">
        <title>Extensive intraspecific genome diversity in a model arbuscular mycorrhizal fungus.</title>
        <authorList>
            <person name="Chen E.C."/>
            <person name="Morin E."/>
            <person name="Beaudet D."/>
            <person name="Noel J."/>
            <person name="Ndikumana S."/>
            <person name="Charron P."/>
            <person name="St-Onge C."/>
            <person name="Giorgi J."/>
            <person name="Grigoriev I.V."/>
            <person name="Roux C."/>
            <person name="Martin F.M."/>
            <person name="Corradi N."/>
        </authorList>
    </citation>
    <scope>NUCLEOTIDE SEQUENCE [LARGE SCALE GENOMIC DNA]</scope>
    <source>
        <strain evidence="1 2">A5</strain>
    </source>
</reference>
<accession>A0A2N0NF81</accession>
<dbReference type="AlphaFoldDB" id="A0A2N0NF81"/>
<evidence type="ECO:0000313" key="2">
    <source>
        <dbReference type="Proteomes" id="UP000232722"/>
    </source>
</evidence>
<proteinExistence type="predicted"/>
<organism evidence="1 2">
    <name type="scientific">Rhizophagus irregularis</name>
    <dbReference type="NCBI Taxonomy" id="588596"/>
    <lineage>
        <taxon>Eukaryota</taxon>
        <taxon>Fungi</taxon>
        <taxon>Fungi incertae sedis</taxon>
        <taxon>Mucoromycota</taxon>
        <taxon>Glomeromycotina</taxon>
        <taxon>Glomeromycetes</taxon>
        <taxon>Glomerales</taxon>
        <taxon>Glomeraceae</taxon>
        <taxon>Rhizophagus</taxon>
    </lineage>
</organism>
<gene>
    <name evidence="1" type="ORF">RhiirA5_442087</name>
</gene>
<reference evidence="1 2" key="1">
    <citation type="submission" date="2016-04" db="EMBL/GenBank/DDBJ databases">
        <title>Genome analyses suggest a sexual origin of heterokaryosis in a supposedly ancient asexual fungus.</title>
        <authorList>
            <person name="Ropars J."/>
            <person name="Sedzielewska K."/>
            <person name="Noel J."/>
            <person name="Charron P."/>
            <person name="Farinelli L."/>
            <person name="Marton T."/>
            <person name="Kruger M."/>
            <person name="Pelin A."/>
            <person name="Brachmann A."/>
            <person name="Corradi N."/>
        </authorList>
    </citation>
    <scope>NUCLEOTIDE SEQUENCE [LARGE SCALE GENOMIC DNA]</scope>
    <source>
        <strain evidence="1 2">A5</strain>
    </source>
</reference>
<name>A0A2N0NF81_9GLOM</name>
<protein>
    <submittedName>
        <fullName evidence="1">Uncharacterized protein</fullName>
    </submittedName>
</protein>
<dbReference type="EMBL" id="LLXJ01008740">
    <property type="protein sequence ID" value="PKB93189.1"/>
    <property type="molecule type" value="Genomic_DNA"/>
</dbReference>